<feature type="compositionally biased region" description="Pro residues" evidence="5">
    <location>
        <begin position="249"/>
        <end position="295"/>
    </location>
</feature>
<dbReference type="STRING" id="448386.A0A2V3IMI5"/>
<feature type="compositionally biased region" description="Basic and acidic residues" evidence="5">
    <location>
        <begin position="1091"/>
        <end position="1101"/>
    </location>
</feature>
<feature type="compositionally biased region" description="Polar residues" evidence="5">
    <location>
        <begin position="482"/>
        <end position="502"/>
    </location>
</feature>
<keyword evidence="7" id="KW-1185">Reference proteome</keyword>
<gene>
    <name evidence="6" type="ORF">BWQ96_06943</name>
</gene>
<dbReference type="PANTHER" id="PTHR18921">
    <property type="entry name" value="MYOSIN HEAVY CHAIN - RELATED"/>
    <property type="match status" value="1"/>
</dbReference>
<comment type="subcellular location">
    <subcellularLocation>
        <location evidence="1">Golgi apparatus</location>
    </subcellularLocation>
</comment>
<keyword evidence="2" id="KW-0333">Golgi apparatus</keyword>
<dbReference type="EMBL" id="NBIV01000129">
    <property type="protein sequence ID" value="PXF43304.1"/>
    <property type="molecule type" value="Genomic_DNA"/>
</dbReference>
<feature type="compositionally biased region" description="Polar residues" evidence="5">
    <location>
        <begin position="330"/>
        <end position="339"/>
    </location>
</feature>
<evidence type="ECO:0000256" key="3">
    <source>
        <dbReference type="ARBA" id="ARBA00023054"/>
    </source>
</evidence>
<dbReference type="OrthoDB" id="5558at2759"/>
<feature type="region of interest" description="Disordered" evidence="5">
    <location>
        <begin position="1091"/>
        <end position="1118"/>
    </location>
</feature>
<evidence type="ECO:0000256" key="5">
    <source>
        <dbReference type="SAM" id="MobiDB-lite"/>
    </source>
</evidence>
<protein>
    <submittedName>
        <fullName evidence="6">Golgin candidate 4</fullName>
    </submittedName>
</protein>
<reference evidence="6 7" key="1">
    <citation type="journal article" date="2018" name="Mol. Biol. Evol.">
        <title>Analysis of the draft genome of the red seaweed Gracilariopsis chorda provides insights into genome size evolution in Rhodophyta.</title>
        <authorList>
            <person name="Lee J."/>
            <person name="Yang E.C."/>
            <person name="Graf L."/>
            <person name="Yang J.H."/>
            <person name="Qiu H."/>
            <person name="Zel Zion U."/>
            <person name="Chan C.X."/>
            <person name="Stephens T.G."/>
            <person name="Weber A.P.M."/>
            <person name="Boo G.H."/>
            <person name="Boo S.M."/>
            <person name="Kim K.M."/>
            <person name="Shin Y."/>
            <person name="Jung M."/>
            <person name="Lee S.J."/>
            <person name="Yim H.S."/>
            <person name="Lee J.H."/>
            <person name="Bhattacharya D."/>
            <person name="Yoon H.S."/>
        </authorList>
    </citation>
    <scope>NUCLEOTIDE SEQUENCE [LARGE SCALE GENOMIC DNA]</scope>
    <source>
        <strain evidence="6 7">SKKU-2015</strain>
        <tissue evidence="6">Whole body</tissue>
    </source>
</reference>
<dbReference type="GO" id="GO:0006888">
    <property type="term" value="P:endoplasmic reticulum to Golgi vesicle-mediated transport"/>
    <property type="evidence" value="ECO:0007669"/>
    <property type="project" value="TreeGrafter"/>
</dbReference>
<accession>A0A2V3IMI5</accession>
<feature type="compositionally biased region" description="Low complexity" evidence="5">
    <location>
        <begin position="235"/>
        <end position="248"/>
    </location>
</feature>
<feature type="compositionally biased region" description="Basic and acidic residues" evidence="5">
    <location>
        <begin position="503"/>
        <end position="518"/>
    </location>
</feature>
<feature type="compositionally biased region" description="Basic and acidic residues" evidence="5">
    <location>
        <begin position="885"/>
        <end position="901"/>
    </location>
</feature>
<feature type="compositionally biased region" description="Basic and acidic residues" evidence="5">
    <location>
        <begin position="590"/>
        <end position="631"/>
    </location>
</feature>
<feature type="region of interest" description="Disordered" evidence="5">
    <location>
        <begin position="859"/>
        <end position="901"/>
    </location>
</feature>
<feature type="coiled-coil region" evidence="4">
    <location>
        <begin position="1250"/>
        <end position="1353"/>
    </location>
</feature>
<feature type="compositionally biased region" description="Pro residues" evidence="5">
    <location>
        <begin position="91"/>
        <end position="117"/>
    </location>
</feature>
<evidence type="ECO:0000256" key="1">
    <source>
        <dbReference type="ARBA" id="ARBA00004555"/>
    </source>
</evidence>
<keyword evidence="3 4" id="KW-0175">Coiled coil</keyword>
<name>A0A2V3IMI5_9FLOR</name>
<dbReference type="GO" id="GO:0007030">
    <property type="term" value="P:Golgi organization"/>
    <property type="evidence" value="ECO:0007669"/>
    <property type="project" value="TreeGrafter"/>
</dbReference>
<dbReference type="GO" id="GO:0005794">
    <property type="term" value="C:Golgi apparatus"/>
    <property type="evidence" value="ECO:0007669"/>
    <property type="project" value="UniProtKB-SubCell"/>
</dbReference>
<feature type="compositionally biased region" description="Polar residues" evidence="5">
    <location>
        <begin position="213"/>
        <end position="234"/>
    </location>
</feature>
<feature type="compositionally biased region" description="Basic and acidic residues" evidence="5">
    <location>
        <begin position="859"/>
        <end position="878"/>
    </location>
</feature>
<proteinExistence type="predicted"/>
<evidence type="ECO:0000313" key="6">
    <source>
        <dbReference type="EMBL" id="PXF43304.1"/>
    </source>
</evidence>
<organism evidence="6 7">
    <name type="scientific">Gracilariopsis chorda</name>
    <dbReference type="NCBI Taxonomy" id="448386"/>
    <lineage>
        <taxon>Eukaryota</taxon>
        <taxon>Rhodophyta</taxon>
        <taxon>Florideophyceae</taxon>
        <taxon>Rhodymeniophycidae</taxon>
        <taxon>Gracilariales</taxon>
        <taxon>Gracilariaceae</taxon>
        <taxon>Gracilariopsis</taxon>
    </lineage>
</organism>
<sequence length="1872" mass="211115">MWKQLGSLRERVREHAKSAAQVAQGVLQAAAAEDEDGVLHTEEYSYSQQQTENEADWDSWDQTGFQDDSEPPPPPPPQPSEPPQSSQLSHPPQPPQLSQLEPPPLAPIEVPPGPPPQGSAAVPKPKTGRRSRYVVSGINSSSSQAHAPIPAPLVPTSFITPVKPSAGQEKEDIPTDYNESEPPRLNGENEAFSQPVPTSDTGAAEAGPVQEPYESTTENPELVQQISATETNAFLQPEILQPELLQPEPLQPEPLQPEPLQPDPLQPDPLQPDPLQPEPLQPETLPPPPAIPAEPEPSFDDLVSNPEGAPTDSANKNEHEKSETVIQPEVIQSTTTQQPEPEPFIDWGVEDWTVEGEEQMGVQNASEEAFGGGPNEFGADLDWFSTQPSKTQEKADEFSVEFSEPFPSQETTAAGQDDTGAKEDGSENQKEQPEDSDKPEMPIETVPAVSNDLKVQEEVPAPQFQDTPLSEPENPDDAFFSNLGSAEATTNVAAQNYVSESTTDVHQESIKESHHDDGWISEATHNWDPLTLEEPIAETRAQTETAPQEEETIHDFPSPPELDADISRARAEEVEQATVPSADKSSGLRTEVEELREQVRRLNEEKDEILAAKNEEESQHEEQGRSVDILRDELKRSHETAKELSIEKEVLLKDMQSALRDKLDAEAERDAAIERGGDGIKEAHHLIEVMKNNEEAARERETMITEQIDALRSDMVRILSERNSISAEADDLRHRLGLVSSQTEAREEELKKQLQIAIHERDIANLEREKALESITLHAEEYERLYSDERSQLATLQEKDQRIEELERLVITNEKEKEDENLRLDILSKQIEEMKDRTRDVIEERNRLYDSKCSLEKELEQSHAREDQINRDLLDSQRETVSLQGERDEAKGRYKSMREQNSDLTKRFEALAAERDRLVQERTAAATSSDSVSEKEKALTEECEQKTKSIALFQRKLTSCANKIEKLTLQRGAFQRQRDEAGARLRAAGAEFATLHARLDSTTAERDGVKAEILRIRDERDEANLKIVQLSEAAARLPLLEENLKSKTKEFDESLKKHEELREDMSELRKNEGVLKQRSVSLSNESSQLRGKVDVLEKEKSSLTSQNQASEQEKSELRERINHVEEQLVQCNKKEKSIQADLATLRETSSVELGLVKAELLAEQKSRQETSGRLAQVQRDFQHHREAATDICNMIRKSLRQGSKAWESAPESLRNTLTWPGVSEDEEEDIGLAQATHWLSALVNLLSTLVDQHLAAYEEYEQTKTQLQDSKERTELLEGETTSLKSLKERCVVLEHELNSSNRDLQTASLERDSIQQQFHELNGILTTSRIRESELENELRTAQQSVKDLQTASSERDSVQQQFHELNDVLTASKIRESELENELRTTHESMNKELDRVIQASKGDMDLIRQELGRVTSSLGTIWGMIQKCLSTEQFESFTDDGSEYMGSDASSNISVQVLRGTASLVAELSRTRSHLEDSEQRRSHAEGEAARLADRAEIAERERDAVRGSNERLERKAKSARSEGHEEAKQHFEGVITQMEDELEELRHNLERMKDKASRSEKDSGELRALCNKLTSQLNSRTNELDELEERNVYLQDQVTNLTEDLEEAHRRLQEHEEESAVAQKEEVERLSAELEDVTLQLEKSEEMCSKLRTACDEAQSTAKESELLAETHRQGEENLRIAIEQLEAAQDSFIEQRTIELQQKLNKTSMELREASDRVAGVGITENKLQIQEEEIKELRGAIGRLADERVELKLELENSLSRLNQPDAGGQLVDRRVVRQLLVSYFRVGSVRRRDVLELMSRMLAFSDSDNIAVGLKRRALIDRLGSLVQPPELDNAALPPIGTVSDKWIEFLMKETEEGEEQAKGW</sequence>
<dbReference type="PANTHER" id="PTHR18921:SF2">
    <property type="entry name" value="THYROID RECEPTOR-INTERACTING PROTEIN 11"/>
    <property type="match status" value="1"/>
</dbReference>
<feature type="coiled-coil region" evidence="4">
    <location>
        <begin position="749"/>
        <end position="844"/>
    </location>
</feature>
<dbReference type="GO" id="GO:0031267">
    <property type="term" value="F:small GTPase binding"/>
    <property type="evidence" value="ECO:0007669"/>
    <property type="project" value="TreeGrafter"/>
</dbReference>
<comment type="caution">
    <text evidence="6">The sequence shown here is derived from an EMBL/GenBank/DDBJ whole genome shotgun (WGS) entry which is preliminary data.</text>
</comment>
<feature type="compositionally biased region" description="Basic and acidic residues" evidence="5">
    <location>
        <begin position="419"/>
        <end position="441"/>
    </location>
</feature>
<feature type="region of interest" description="Disordered" evidence="5">
    <location>
        <begin position="356"/>
        <end position="631"/>
    </location>
</feature>
<feature type="compositionally biased region" description="Pro residues" evidence="5">
    <location>
        <begin position="71"/>
        <end position="82"/>
    </location>
</feature>
<evidence type="ECO:0000256" key="4">
    <source>
        <dbReference type="SAM" id="Coils"/>
    </source>
</evidence>
<feature type="region of interest" description="Disordered" evidence="5">
    <location>
        <begin position="38"/>
        <end position="344"/>
    </location>
</feature>
<evidence type="ECO:0000256" key="2">
    <source>
        <dbReference type="ARBA" id="ARBA00023034"/>
    </source>
</evidence>
<dbReference type="Proteomes" id="UP000247409">
    <property type="component" value="Unassembled WGS sequence"/>
</dbReference>
<evidence type="ECO:0000313" key="7">
    <source>
        <dbReference type="Proteomes" id="UP000247409"/>
    </source>
</evidence>
<feature type="region of interest" description="Disordered" evidence="5">
    <location>
        <begin position="1474"/>
        <end position="1533"/>
    </location>
</feature>
<feature type="compositionally biased region" description="Polar residues" evidence="5">
    <location>
        <begin position="191"/>
        <end position="201"/>
    </location>
</feature>